<sequence>MPASGVRELSPATRGRILALHDENYSYREISEKIGGFSKSTAWKTVNRYKTYNTTDSLPRSGRPKAISNRTRRQVLREVTGNRWEPYSSISRRLNTVTEHQIREIAAAAGYHRRIARRKPFISDRSIMKRIQWAEINAETDWTKIIWTDETSFKTGKRPGHRYVTRRAGEEYLPENIDPTFRSGRKTLMVWACITHNRKGPIIRIKTVPQLTDENGKKKGGGLNAERYAKQIVSGPLKRFWASVEKDTGPGVCVVEDGAPCHRGIPAKTAKIKAGFPIMDHPPSSPDLNPIEPLWLLLKNCVADIPGSGNSVDALWAAIQKVWDGITVADIQKYTGKMEDRVEAVSEADGWQTRF</sequence>
<reference evidence="2 3" key="1">
    <citation type="journal article" date="2020" name="ISME J.">
        <title>Uncovering the hidden diversity of litter-decomposition mechanisms in mushroom-forming fungi.</title>
        <authorList>
            <person name="Floudas D."/>
            <person name="Bentzer J."/>
            <person name="Ahren D."/>
            <person name="Johansson T."/>
            <person name="Persson P."/>
            <person name="Tunlid A."/>
        </authorList>
    </citation>
    <scope>NUCLEOTIDE SEQUENCE [LARGE SCALE GENOMIC DNA]</scope>
    <source>
        <strain evidence="2 3">CBS 101986</strain>
    </source>
</reference>
<dbReference type="Pfam" id="PF13384">
    <property type="entry name" value="HTH_23"/>
    <property type="match status" value="1"/>
</dbReference>
<dbReference type="InterPro" id="IPR036397">
    <property type="entry name" value="RNaseH_sf"/>
</dbReference>
<keyword evidence="3" id="KW-1185">Reference proteome</keyword>
<proteinExistence type="predicted"/>
<name>A0A8H5AW50_9AGAR</name>
<evidence type="ECO:0000259" key="1">
    <source>
        <dbReference type="Pfam" id="PF13358"/>
    </source>
</evidence>
<dbReference type="OrthoDB" id="2417635at2759"/>
<dbReference type="SUPFAM" id="SSF46689">
    <property type="entry name" value="Homeodomain-like"/>
    <property type="match status" value="1"/>
</dbReference>
<protein>
    <recommendedName>
        <fullName evidence="1">Tc1-like transposase DDE domain-containing protein</fullName>
    </recommendedName>
</protein>
<gene>
    <name evidence="2" type="ORF">D9619_003841</name>
</gene>
<organism evidence="2 3">
    <name type="scientific">Psilocybe cf. subviscida</name>
    <dbReference type="NCBI Taxonomy" id="2480587"/>
    <lineage>
        <taxon>Eukaryota</taxon>
        <taxon>Fungi</taxon>
        <taxon>Dikarya</taxon>
        <taxon>Basidiomycota</taxon>
        <taxon>Agaricomycotina</taxon>
        <taxon>Agaricomycetes</taxon>
        <taxon>Agaricomycetidae</taxon>
        <taxon>Agaricales</taxon>
        <taxon>Agaricineae</taxon>
        <taxon>Strophariaceae</taxon>
        <taxon>Psilocybe</taxon>
    </lineage>
</organism>
<comment type="caution">
    <text evidence="2">The sequence shown here is derived from an EMBL/GenBank/DDBJ whole genome shotgun (WGS) entry which is preliminary data.</text>
</comment>
<dbReference type="Gene3D" id="3.30.420.10">
    <property type="entry name" value="Ribonuclease H-like superfamily/Ribonuclease H"/>
    <property type="match status" value="1"/>
</dbReference>
<feature type="domain" description="Tc1-like transposase DDE" evidence="1">
    <location>
        <begin position="197"/>
        <end position="302"/>
    </location>
</feature>
<evidence type="ECO:0000313" key="2">
    <source>
        <dbReference type="EMBL" id="KAF5312015.1"/>
    </source>
</evidence>
<evidence type="ECO:0000313" key="3">
    <source>
        <dbReference type="Proteomes" id="UP000567179"/>
    </source>
</evidence>
<dbReference type="EMBL" id="JAACJJ010000056">
    <property type="protein sequence ID" value="KAF5312015.1"/>
    <property type="molecule type" value="Genomic_DNA"/>
</dbReference>
<dbReference type="Gene3D" id="1.10.10.10">
    <property type="entry name" value="Winged helix-like DNA-binding domain superfamily/Winged helix DNA-binding domain"/>
    <property type="match status" value="1"/>
</dbReference>
<dbReference type="InterPro" id="IPR038717">
    <property type="entry name" value="Tc1-like_DDE_dom"/>
</dbReference>
<dbReference type="PANTHER" id="PTHR23022">
    <property type="entry name" value="TRANSPOSABLE ELEMENT-RELATED"/>
    <property type="match status" value="1"/>
</dbReference>
<dbReference type="InterPro" id="IPR036388">
    <property type="entry name" value="WH-like_DNA-bd_sf"/>
</dbReference>
<dbReference type="PANTHER" id="PTHR23022:SF135">
    <property type="entry name" value="SI:DKEY-77F5.3"/>
    <property type="match status" value="1"/>
</dbReference>
<dbReference type="GO" id="GO:0003676">
    <property type="term" value="F:nucleic acid binding"/>
    <property type="evidence" value="ECO:0007669"/>
    <property type="project" value="InterPro"/>
</dbReference>
<dbReference type="Pfam" id="PF13358">
    <property type="entry name" value="DDE_3"/>
    <property type="match status" value="1"/>
</dbReference>
<accession>A0A8H5AW50</accession>
<dbReference type="Proteomes" id="UP000567179">
    <property type="component" value="Unassembled WGS sequence"/>
</dbReference>
<dbReference type="AlphaFoldDB" id="A0A8H5AW50"/>
<dbReference type="InterPro" id="IPR052338">
    <property type="entry name" value="Transposase_5"/>
</dbReference>
<dbReference type="InterPro" id="IPR009057">
    <property type="entry name" value="Homeodomain-like_sf"/>
</dbReference>